<evidence type="ECO:0000313" key="2">
    <source>
        <dbReference type="Proteomes" id="UP000199766"/>
    </source>
</evidence>
<sequence>MSRLNPHLPAKLILVLAVGLLTACQKNDVGPVENAGRKIDQSMEKAGEKVDEAVVNMGTRLEKAGEDMKKSAQKDH</sequence>
<dbReference type="RefSeq" id="WP_091451156.1">
    <property type="nucleotide sequence ID" value="NZ_FOGD01000001.1"/>
</dbReference>
<dbReference type="PROSITE" id="PS51257">
    <property type="entry name" value="PROKAR_LIPOPROTEIN"/>
    <property type="match status" value="1"/>
</dbReference>
<dbReference type="OrthoDB" id="8758388at2"/>
<gene>
    <name evidence="1" type="ORF">SAMN02982919_00119</name>
</gene>
<evidence type="ECO:0000313" key="1">
    <source>
        <dbReference type="EMBL" id="SEQ16688.1"/>
    </source>
</evidence>
<dbReference type="AlphaFoldDB" id="A0A1H9DVA2"/>
<dbReference type="STRING" id="180197.SAMN02982919_00119"/>
<organism evidence="1 2">
    <name type="scientific">Giesbergeria anulus</name>
    <dbReference type="NCBI Taxonomy" id="180197"/>
    <lineage>
        <taxon>Bacteria</taxon>
        <taxon>Pseudomonadati</taxon>
        <taxon>Pseudomonadota</taxon>
        <taxon>Betaproteobacteria</taxon>
        <taxon>Burkholderiales</taxon>
        <taxon>Comamonadaceae</taxon>
        <taxon>Giesbergeria</taxon>
    </lineage>
</organism>
<proteinExistence type="predicted"/>
<dbReference type="Proteomes" id="UP000199766">
    <property type="component" value="Unassembled WGS sequence"/>
</dbReference>
<protein>
    <submittedName>
        <fullName evidence="1">Uncharacterized protein</fullName>
    </submittedName>
</protein>
<name>A0A1H9DVA2_9BURK</name>
<keyword evidence="2" id="KW-1185">Reference proteome</keyword>
<reference evidence="1 2" key="1">
    <citation type="submission" date="2016-10" db="EMBL/GenBank/DDBJ databases">
        <authorList>
            <person name="de Groot N.N."/>
        </authorList>
    </citation>
    <scope>NUCLEOTIDE SEQUENCE [LARGE SCALE GENOMIC DNA]</scope>
    <source>
        <strain evidence="1 2">ATCC 35958</strain>
    </source>
</reference>
<dbReference type="EMBL" id="FOGD01000001">
    <property type="protein sequence ID" value="SEQ16688.1"/>
    <property type="molecule type" value="Genomic_DNA"/>
</dbReference>
<accession>A0A1H9DVA2</accession>